<evidence type="ECO:0000256" key="2">
    <source>
        <dbReference type="PIRSR" id="PIRSR601461-2"/>
    </source>
</evidence>
<accession>A0A077W913</accession>
<dbReference type="CDD" id="cd05471">
    <property type="entry name" value="pepsin_like"/>
    <property type="match status" value="1"/>
</dbReference>
<comment type="similarity">
    <text evidence="1">Belongs to the peptidase A1 family.</text>
</comment>
<dbReference type="InterPro" id="IPR034164">
    <property type="entry name" value="Pepsin-like_dom"/>
</dbReference>
<sequence length="462" mass="50118">MEHLFSFILLLFTLFLWHTTNAVSIQDFLFSPSDVGDALPRIPLDFLGGIAVAHFSVGTPPQNFTGIFDTASPFTWMMSTECTTDGCANVPVKDKFNHSASSTNIQLPVQLDWDYPDGTHITFTPELDTVTLADTIPFPRHVVGDASKVTYPAGYVPVANARIGAGGYRDDLLDLDPTKGKGVPSSPNGVPSPGAGTMKPPLRRAASDDHFSTGRLMSGSGGFRKRGPPNAVGEFAWVLGSDRDMYTGELYPLDLTHNLEKDGSPFWKVPLKGLSLSHSHSKEQFFGFNNNVDNENEDNGIGSVVSSTPYLRVPPAMADAINKALGATEKDPNTGVYTLHCDARHNAPWLIVHFSQDVDAKIPPQQYINQYEHVPAGKHAQGCFSTIVPGNDDRTVTLGGPFFRSFYIEYSFLEQKIFVAESIAHTGAIYPSKGEEGSHSQYPSSPAAADTPTSDQQLPAQP</sequence>
<dbReference type="InterPro" id="IPR001461">
    <property type="entry name" value="Aspartic_peptidase_A1"/>
</dbReference>
<dbReference type="AlphaFoldDB" id="A0A077W913"/>
<name>A0A077W913_9FUNG</name>
<protein>
    <recommendedName>
        <fullName evidence="5">Peptidase A1 domain-containing protein</fullName>
    </recommendedName>
</protein>
<evidence type="ECO:0000256" key="4">
    <source>
        <dbReference type="SAM" id="SignalP"/>
    </source>
</evidence>
<organism evidence="6">
    <name type="scientific">Lichtheimia ramosa</name>
    <dbReference type="NCBI Taxonomy" id="688394"/>
    <lineage>
        <taxon>Eukaryota</taxon>
        <taxon>Fungi</taxon>
        <taxon>Fungi incertae sedis</taxon>
        <taxon>Mucoromycota</taxon>
        <taxon>Mucoromycotina</taxon>
        <taxon>Mucoromycetes</taxon>
        <taxon>Mucorales</taxon>
        <taxon>Lichtheimiaceae</taxon>
        <taxon>Lichtheimia</taxon>
    </lineage>
</organism>
<feature type="region of interest" description="Disordered" evidence="3">
    <location>
        <begin position="177"/>
        <end position="200"/>
    </location>
</feature>
<proteinExistence type="inferred from homology"/>
<keyword evidence="4" id="KW-0732">Signal</keyword>
<dbReference type="EMBL" id="LK023313">
    <property type="protein sequence ID" value="CDS03270.1"/>
    <property type="molecule type" value="Genomic_DNA"/>
</dbReference>
<feature type="domain" description="Peptidase A1" evidence="5">
    <location>
        <begin position="51"/>
        <end position="420"/>
    </location>
</feature>
<feature type="compositionally biased region" description="Polar residues" evidence="3">
    <location>
        <begin position="451"/>
        <end position="462"/>
    </location>
</feature>
<evidence type="ECO:0000313" key="6">
    <source>
        <dbReference type="EMBL" id="CDS03270.1"/>
    </source>
</evidence>
<gene>
    <name evidence="6" type="ORF">LRAMOSA00672</name>
</gene>
<dbReference type="OrthoDB" id="2747330at2759"/>
<keyword evidence="2" id="KW-1015">Disulfide bond</keyword>
<feature type="signal peptide" evidence="4">
    <location>
        <begin position="1"/>
        <end position="22"/>
    </location>
</feature>
<evidence type="ECO:0000256" key="1">
    <source>
        <dbReference type="ARBA" id="ARBA00007447"/>
    </source>
</evidence>
<dbReference type="GO" id="GO:0006508">
    <property type="term" value="P:proteolysis"/>
    <property type="evidence" value="ECO:0007669"/>
    <property type="project" value="InterPro"/>
</dbReference>
<dbReference type="PROSITE" id="PS51767">
    <property type="entry name" value="PEPTIDASE_A1"/>
    <property type="match status" value="1"/>
</dbReference>
<dbReference type="GO" id="GO:0004190">
    <property type="term" value="F:aspartic-type endopeptidase activity"/>
    <property type="evidence" value="ECO:0007669"/>
    <property type="project" value="InterPro"/>
</dbReference>
<feature type="chain" id="PRO_5001725999" description="Peptidase A1 domain-containing protein" evidence="4">
    <location>
        <begin position="23"/>
        <end position="462"/>
    </location>
</feature>
<dbReference type="PANTHER" id="PTHR47966:SF51">
    <property type="entry name" value="BETA-SITE APP-CLEAVING ENZYME, ISOFORM A-RELATED"/>
    <property type="match status" value="1"/>
</dbReference>
<dbReference type="InterPro" id="IPR033121">
    <property type="entry name" value="PEPTIDASE_A1"/>
</dbReference>
<feature type="disulfide bond" evidence="2">
    <location>
        <begin position="341"/>
        <end position="383"/>
    </location>
</feature>
<feature type="compositionally biased region" description="Low complexity" evidence="3">
    <location>
        <begin position="180"/>
        <end position="194"/>
    </location>
</feature>
<evidence type="ECO:0000256" key="3">
    <source>
        <dbReference type="SAM" id="MobiDB-lite"/>
    </source>
</evidence>
<reference evidence="6" key="1">
    <citation type="journal article" date="2014" name="Genome Announc.">
        <title>De novo whole-genome sequence and genome annotation of Lichtheimia ramosa.</title>
        <authorList>
            <person name="Linde J."/>
            <person name="Schwartze V."/>
            <person name="Binder U."/>
            <person name="Lass-Florl C."/>
            <person name="Voigt K."/>
            <person name="Horn F."/>
        </authorList>
    </citation>
    <scope>NUCLEOTIDE SEQUENCE</scope>
    <source>
        <strain evidence="6">JMRC FSU:6197</strain>
    </source>
</reference>
<dbReference type="InterPro" id="IPR021109">
    <property type="entry name" value="Peptidase_aspartic_dom_sf"/>
</dbReference>
<dbReference type="PANTHER" id="PTHR47966">
    <property type="entry name" value="BETA-SITE APP-CLEAVING ENZYME, ISOFORM A-RELATED"/>
    <property type="match status" value="1"/>
</dbReference>
<feature type="region of interest" description="Disordered" evidence="3">
    <location>
        <begin position="431"/>
        <end position="462"/>
    </location>
</feature>
<dbReference type="Pfam" id="PF00026">
    <property type="entry name" value="Asp"/>
    <property type="match status" value="2"/>
</dbReference>
<evidence type="ECO:0000259" key="5">
    <source>
        <dbReference type="PROSITE" id="PS51767"/>
    </source>
</evidence>
<dbReference type="SUPFAM" id="SSF50630">
    <property type="entry name" value="Acid proteases"/>
    <property type="match status" value="1"/>
</dbReference>
<dbReference type="Gene3D" id="2.40.70.10">
    <property type="entry name" value="Acid Proteases"/>
    <property type="match status" value="2"/>
</dbReference>